<dbReference type="Proteomes" id="UP000324222">
    <property type="component" value="Unassembled WGS sequence"/>
</dbReference>
<protein>
    <submittedName>
        <fullName evidence="2">Troponin I</fullName>
    </submittedName>
</protein>
<feature type="region of interest" description="Disordered" evidence="1">
    <location>
        <begin position="77"/>
        <end position="98"/>
    </location>
</feature>
<evidence type="ECO:0000256" key="1">
    <source>
        <dbReference type="SAM" id="MobiDB-lite"/>
    </source>
</evidence>
<evidence type="ECO:0000313" key="2">
    <source>
        <dbReference type="EMBL" id="MPC24098.1"/>
    </source>
</evidence>
<gene>
    <name evidence="2" type="primary">wupA</name>
    <name evidence="2" type="ORF">E2C01_017168</name>
</gene>
<dbReference type="SUPFAM" id="SSF90250">
    <property type="entry name" value="Troponin coil-coiled subunits"/>
    <property type="match status" value="1"/>
</dbReference>
<feature type="compositionally biased region" description="Pro residues" evidence="1">
    <location>
        <begin position="78"/>
        <end position="91"/>
    </location>
</feature>
<evidence type="ECO:0000313" key="3">
    <source>
        <dbReference type="Proteomes" id="UP000324222"/>
    </source>
</evidence>
<sequence>MFLPRAREGLPCRTLTRHSVVDKLREICKAYHERLFLCESQKWDLEYEVRRRDYEVQWPKPRLGALVVLCDNSVLHSPGPPARPPLAPPAGTPRHTAQ</sequence>
<dbReference type="Pfam" id="PF00992">
    <property type="entry name" value="Troponin"/>
    <property type="match status" value="1"/>
</dbReference>
<accession>A0A5B7DRQ5</accession>
<dbReference type="GO" id="GO:0005861">
    <property type="term" value="C:troponin complex"/>
    <property type="evidence" value="ECO:0007669"/>
    <property type="project" value="InterPro"/>
</dbReference>
<dbReference type="InterPro" id="IPR038077">
    <property type="entry name" value="Troponin_sf"/>
</dbReference>
<proteinExistence type="predicted"/>
<comment type="caution">
    <text evidence="2">The sequence shown here is derived from an EMBL/GenBank/DDBJ whole genome shotgun (WGS) entry which is preliminary data.</text>
</comment>
<name>A0A5B7DRQ5_PORTR</name>
<dbReference type="InterPro" id="IPR001978">
    <property type="entry name" value="Troponin"/>
</dbReference>
<reference evidence="2 3" key="1">
    <citation type="submission" date="2019-05" db="EMBL/GenBank/DDBJ databases">
        <title>Another draft genome of Portunus trituberculatus and its Hox gene families provides insights of decapod evolution.</title>
        <authorList>
            <person name="Jeong J.-H."/>
            <person name="Song I."/>
            <person name="Kim S."/>
            <person name="Choi T."/>
            <person name="Kim D."/>
            <person name="Ryu S."/>
            <person name="Kim W."/>
        </authorList>
    </citation>
    <scope>NUCLEOTIDE SEQUENCE [LARGE SCALE GENOMIC DNA]</scope>
    <source>
        <tissue evidence="2">Muscle</tissue>
    </source>
</reference>
<organism evidence="2 3">
    <name type="scientific">Portunus trituberculatus</name>
    <name type="common">Swimming crab</name>
    <name type="synonym">Neptunus trituberculatus</name>
    <dbReference type="NCBI Taxonomy" id="210409"/>
    <lineage>
        <taxon>Eukaryota</taxon>
        <taxon>Metazoa</taxon>
        <taxon>Ecdysozoa</taxon>
        <taxon>Arthropoda</taxon>
        <taxon>Crustacea</taxon>
        <taxon>Multicrustacea</taxon>
        <taxon>Malacostraca</taxon>
        <taxon>Eumalacostraca</taxon>
        <taxon>Eucarida</taxon>
        <taxon>Decapoda</taxon>
        <taxon>Pleocyemata</taxon>
        <taxon>Brachyura</taxon>
        <taxon>Eubrachyura</taxon>
        <taxon>Portunoidea</taxon>
        <taxon>Portunidae</taxon>
        <taxon>Portuninae</taxon>
        <taxon>Portunus</taxon>
    </lineage>
</organism>
<keyword evidence="3" id="KW-1185">Reference proteome</keyword>
<dbReference type="Gene3D" id="1.20.5.350">
    <property type="match status" value="1"/>
</dbReference>
<dbReference type="AlphaFoldDB" id="A0A5B7DRQ5"/>
<dbReference type="EMBL" id="VSRR010001289">
    <property type="protein sequence ID" value="MPC24098.1"/>
    <property type="molecule type" value="Genomic_DNA"/>
</dbReference>